<evidence type="ECO:0000313" key="2">
    <source>
        <dbReference type="EMBL" id="OAE24826.1"/>
    </source>
</evidence>
<accession>A0A176VY52</accession>
<name>A0A176VY52_MARPO</name>
<evidence type="ECO:0000259" key="1">
    <source>
        <dbReference type="Pfam" id="PF25597"/>
    </source>
</evidence>
<dbReference type="EMBL" id="LVLJ01002466">
    <property type="protein sequence ID" value="OAE24826.1"/>
    <property type="molecule type" value="Genomic_DNA"/>
</dbReference>
<evidence type="ECO:0000313" key="3">
    <source>
        <dbReference type="Proteomes" id="UP000077202"/>
    </source>
</evidence>
<proteinExistence type="predicted"/>
<dbReference type="Proteomes" id="UP000077202">
    <property type="component" value="Unassembled WGS sequence"/>
</dbReference>
<organism evidence="2 3">
    <name type="scientific">Marchantia polymorpha subsp. ruderalis</name>
    <dbReference type="NCBI Taxonomy" id="1480154"/>
    <lineage>
        <taxon>Eukaryota</taxon>
        <taxon>Viridiplantae</taxon>
        <taxon>Streptophyta</taxon>
        <taxon>Embryophyta</taxon>
        <taxon>Marchantiophyta</taxon>
        <taxon>Marchantiopsida</taxon>
        <taxon>Marchantiidae</taxon>
        <taxon>Marchantiales</taxon>
        <taxon>Marchantiaceae</taxon>
        <taxon>Marchantia</taxon>
    </lineage>
</organism>
<dbReference type="Pfam" id="PF25597">
    <property type="entry name" value="SH3_retrovirus"/>
    <property type="match status" value="1"/>
</dbReference>
<feature type="domain" description="Retroviral polymerase SH3-like" evidence="1">
    <location>
        <begin position="16"/>
        <end position="70"/>
    </location>
</feature>
<protein>
    <recommendedName>
        <fullName evidence="1">Retroviral polymerase SH3-like domain-containing protein</fullName>
    </recommendedName>
</protein>
<gene>
    <name evidence="2" type="ORF">AXG93_70s1000</name>
</gene>
<reference evidence="2" key="1">
    <citation type="submission" date="2016-03" db="EMBL/GenBank/DDBJ databases">
        <title>Mechanisms controlling the formation of the plant cell surface in tip-growing cells are functionally conserved among land plants.</title>
        <authorList>
            <person name="Honkanen S."/>
            <person name="Jones V.A."/>
            <person name="Morieri G."/>
            <person name="Champion C."/>
            <person name="Hetherington A.J."/>
            <person name="Kelly S."/>
            <person name="Saint-Marcoux D."/>
            <person name="Proust H."/>
            <person name="Prescott H."/>
            <person name="Dolan L."/>
        </authorList>
    </citation>
    <scope>NUCLEOTIDE SEQUENCE [LARGE SCALE GENOMIC DNA]</scope>
    <source>
        <tissue evidence="2">Whole gametophyte</tissue>
    </source>
</reference>
<dbReference type="InterPro" id="IPR057670">
    <property type="entry name" value="SH3_retrovirus"/>
</dbReference>
<dbReference type="AlphaFoldDB" id="A0A176VY52"/>
<sequence length="233" mass="27120">MLEKMADYSRLRIFGCTAYPLTPKEQRTKLDTTFKKCRFLEYASGVKDYRLWDPIARKVVVSIDVSLNELGLLKERENVETSRTDKGKSFLTDVVVWEFDHSITNDLSHEEAPMHVKQILDEKELQEQAIVCEPIATVPDKRVQTETSTRRSQRHSRALERFGVWANSSILKDHGLNFEDEDDMTMILEEGEPSSYKEVQALINKLEWNAAMEREMHSLIDNKTWKLVELPKD</sequence>
<comment type="caution">
    <text evidence="2">The sequence shown here is derived from an EMBL/GenBank/DDBJ whole genome shotgun (WGS) entry which is preliminary data.</text>
</comment>
<keyword evidence="3" id="KW-1185">Reference proteome</keyword>